<gene>
    <name evidence="3" type="ORF">HH303_00475</name>
</gene>
<keyword evidence="1" id="KW-0812">Transmembrane</keyword>
<comment type="caution">
    <text evidence="3">The sequence shown here is derived from an EMBL/GenBank/DDBJ whole genome shotgun (WGS) entry which is preliminary data.</text>
</comment>
<feature type="transmembrane region" description="Helical" evidence="1">
    <location>
        <begin position="247"/>
        <end position="264"/>
    </location>
</feature>
<dbReference type="RefSeq" id="WP_169623247.1">
    <property type="nucleotide sequence ID" value="NZ_JABBNT010000001.1"/>
</dbReference>
<keyword evidence="4" id="KW-1185">Reference proteome</keyword>
<keyword evidence="1" id="KW-0472">Membrane</keyword>
<dbReference type="InterPro" id="IPR037185">
    <property type="entry name" value="EmrE-like"/>
</dbReference>
<evidence type="ECO:0000256" key="1">
    <source>
        <dbReference type="SAM" id="Phobius"/>
    </source>
</evidence>
<dbReference type="EMBL" id="JABBNT010000001">
    <property type="protein sequence ID" value="NMM42932.1"/>
    <property type="molecule type" value="Genomic_DNA"/>
</dbReference>
<dbReference type="Pfam" id="PF00892">
    <property type="entry name" value="EamA"/>
    <property type="match status" value="2"/>
</dbReference>
<dbReference type="InterPro" id="IPR000620">
    <property type="entry name" value="EamA_dom"/>
</dbReference>
<feature type="transmembrane region" description="Helical" evidence="1">
    <location>
        <begin position="190"/>
        <end position="209"/>
    </location>
</feature>
<feature type="transmembrane region" description="Helical" evidence="1">
    <location>
        <begin position="131"/>
        <end position="150"/>
    </location>
</feature>
<accession>A0A7Y0DWJ8</accession>
<evidence type="ECO:0000313" key="4">
    <source>
        <dbReference type="Proteomes" id="UP000539372"/>
    </source>
</evidence>
<organism evidence="3 4">
    <name type="scientific">Pacificispira spongiicola</name>
    <dbReference type="NCBI Taxonomy" id="2729598"/>
    <lineage>
        <taxon>Bacteria</taxon>
        <taxon>Pseudomonadati</taxon>
        <taxon>Pseudomonadota</taxon>
        <taxon>Alphaproteobacteria</taxon>
        <taxon>Rhodospirillales</taxon>
        <taxon>Rhodospirillaceae</taxon>
        <taxon>Pacificispira</taxon>
    </lineage>
</organism>
<feature type="transmembrane region" description="Helical" evidence="1">
    <location>
        <begin position="156"/>
        <end position="178"/>
    </location>
</feature>
<feature type="domain" description="EamA" evidence="2">
    <location>
        <begin position="159"/>
        <end position="285"/>
    </location>
</feature>
<keyword evidence="1" id="KW-1133">Transmembrane helix</keyword>
<dbReference type="Proteomes" id="UP000539372">
    <property type="component" value="Unassembled WGS sequence"/>
</dbReference>
<feature type="transmembrane region" description="Helical" evidence="1">
    <location>
        <begin position="215"/>
        <end position="235"/>
    </location>
</feature>
<evidence type="ECO:0000313" key="3">
    <source>
        <dbReference type="EMBL" id="NMM42932.1"/>
    </source>
</evidence>
<feature type="transmembrane region" description="Helical" evidence="1">
    <location>
        <begin position="78"/>
        <end position="97"/>
    </location>
</feature>
<dbReference type="PANTHER" id="PTHR22911">
    <property type="entry name" value="ACYL-MALONYL CONDENSING ENZYME-RELATED"/>
    <property type="match status" value="1"/>
</dbReference>
<feature type="transmembrane region" description="Helical" evidence="1">
    <location>
        <begin position="103"/>
        <end position="122"/>
    </location>
</feature>
<reference evidence="3 4" key="1">
    <citation type="submission" date="2020-04" db="EMBL/GenBank/DDBJ databases">
        <title>Rhodospirillaceae bacterium KN72 isolated from deep sea.</title>
        <authorList>
            <person name="Zhang D.-C."/>
        </authorList>
    </citation>
    <scope>NUCLEOTIDE SEQUENCE [LARGE SCALE GENOMIC DNA]</scope>
    <source>
        <strain evidence="3 4">KN72</strain>
    </source>
</reference>
<sequence>MPLQDSVREHRTGFVMTLFGVLLISPDSLIVRIIDADSWTMVFWRGVLIGVTFLGFIAFRYGASAIRNSLRLGGRSGVGVALCYTSTAIGFMSALHLTSVANTLVILAASPFFSAILSRVILREAVAWQTWLAIIAGFCGIGVVMLEGLLNTHVAASWQGDLCALAASLSLAGSFVFIRQRRSVNMIPAMAIGGLLSAVIAVPFAAPLALEGAQIGWTALLCIVVLPLSFGLIALGPRRIPAPEVSLLMLLETILGPIWVWFFLGEEPGLYALIGAAIVLTSLAVHSAWRLTRGSGKTAVPTEAEIEAAAD</sequence>
<protein>
    <submittedName>
        <fullName evidence="3">DMT family transporter</fullName>
    </submittedName>
</protein>
<dbReference type="PANTHER" id="PTHR22911:SF135">
    <property type="entry name" value="BLR4310 PROTEIN"/>
    <property type="match status" value="1"/>
</dbReference>
<dbReference type="GO" id="GO:0016020">
    <property type="term" value="C:membrane"/>
    <property type="evidence" value="ECO:0007669"/>
    <property type="project" value="InterPro"/>
</dbReference>
<name>A0A7Y0DWJ8_9PROT</name>
<dbReference type="AlphaFoldDB" id="A0A7Y0DWJ8"/>
<dbReference type="SUPFAM" id="SSF103481">
    <property type="entry name" value="Multidrug resistance efflux transporter EmrE"/>
    <property type="match status" value="2"/>
</dbReference>
<feature type="transmembrane region" description="Helical" evidence="1">
    <location>
        <begin position="46"/>
        <end position="66"/>
    </location>
</feature>
<feature type="transmembrane region" description="Helical" evidence="1">
    <location>
        <begin position="270"/>
        <end position="289"/>
    </location>
</feature>
<feature type="domain" description="EamA" evidence="2">
    <location>
        <begin position="22"/>
        <end position="145"/>
    </location>
</feature>
<proteinExistence type="predicted"/>
<feature type="transmembrane region" description="Helical" evidence="1">
    <location>
        <begin position="12"/>
        <end position="34"/>
    </location>
</feature>
<evidence type="ECO:0000259" key="2">
    <source>
        <dbReference type="Pfam" id="PF00892"/>
    </source>
</evidence>